<reference evidence="9 10" key="2">
    <citation type="journal article" date="2018" name="Int. J. Syst. Evol. Microbiol.">
        <title>Marinobacterium aestuarii sp. nov., a benzene-degrading marine bacterium isolated from estuary sediment.</title>
        <authorList>
            <person name="Bae S.S."/>
            <person name="Jung J."/>
            <person name="Chung D."/>
            <person name="Baek K."/>
        </authorList>
    </citation>
    <scope>NUCLEOTIDE SEQUENCE [LARGE SCALE GENOMIC DNA]</scope>
    <source>
        <strain evidence="9 10">ST58-10</strain>
    </source>
</reference>
<dbReference type="SUPFAM" id="SSF51395">
    <property type="entry name" value="FMN-linked oxidoreductases"/>
    <property type="match status" value="1"/>
</dbReference>
<keyword evidence="3 7" id="KW-0288">FMN</keyword>
<feature type="active site" description="Proton acceptor" evidence="6">
    <location>
        <position position="276"/>
    </location>
</feature>
<feature type="binding site" evidence="7">
    <location>
        <begin position="84"/>
        <end position="86"/>
    </location>
    <ligand>
        <name>FMN</name>
        <dbReference type="ChEBI" id="CHEBI:58210"/>
    </ligand>
</feature>
<reference evidence="10" key="1">
    <citation type="submission" date="2016-05" db="EMBL/GenBank/DDBJ databases">
        <authorList>
            <person name="Baek K."/>
            <person name="Yang S.-J."/>
        </authorList>
    </citation>
    <scope>NUCLEOTIDE SEQUENCE [LARGE SCALE GENOMIC DNA]</scope>
    <source>
        <strain evidence="10">ST58-10</strain>
    </source>
</reference>
<dbReference type="InterPro" id="IPR000262">
    <property type="entry name" value="FMN-dep_DH"/>
</dbReference>
<dbReference type="InterPro" id="IPR012133">
    <property type="entry name" value="Alpha-hydoxy_acid_DH_FMN"/>
</dbReference>
<dbReference type="Gene3D" id="3.20.20.70">
    <property type="entry name" value="Aldolase class I"/>
    <property type="match status" value="1"/>
</dbReference>
<evidence type="ECO:0000313" key="9">
    <source>
        <dbReference type="EMBL" id="ANG61877.1"/>
    </source>
</evidence>
<name>A0A1A9EVL4_9GAMM</name>
<dbReference type="OrthoDB" id="9770452at2"/>
<keyword evidence="4" id="KW-0560">Oxidoreductase</keyword>
<organism evidence="9 10">
    <name type="scientific">Marinobacterium aestuarii</name>
    <dbReference type="NCBI Taxonomy" id="1821621"/>
    <lineage>
        <taxon>Bacteria</taxon>
        <taxon>Pseudomonadati</taxon>
        <taxon>Pseudomonadota</taxon>
        <taxon>Gammaproteobacteria</taxon>
        <taxon>Oceanospirillales</taxon>
        <taxon>Oceanospirillaceae</taxon>
        <taxon>Marinobacterium</taxon>
    </lineage>
</organism>
<dbReference type="GO" id="GO:0016491">
    <property type="term" value="F:oxidoreductase activity"/>
    <property type="evidence" value="ECO:0007669"/>
    <property type="project" value="UniProtKB-KW"/>
</dbReference>
<feature type="binding site" evidence="7">
    <location>
        <position position="276"/>
    </location>
    <ligand>
        <name>glyoxylate</name>
        <dbReference type="ChEBI" id="CHEBI:36655"/>
    </ligand>
</feature>
<dbReference type="EMBL" id="CP015839">
    <property type="protein sequence ID" value="ANG61877.1"/>
    <property type="molecule type" value="Genomic_DNA"/>
</dbReference>
<dbReference type="PROSITE" id="PS51349">
    <property type="entry name" value="FMN_HYDROXY_ACID_DH_2"/>
    <property type="match status" value="1"/>
</dbReference>
<sequence>MPETRLMQRFPSSAYLERRARQRLPGFVFDYLQGGSGRQSALLRNTAAFEQMELAPRYFNAGDGPDLSTSLFGQGYRLPFGVAPIGLDGLVWPGAVAALARAAKAAGCPIAASTFATSSLEEVARLAGDMAWFQLYPFSDEAVEQSLMQRATEAGYKVLLVTVDVPVGGRRELDMHNGLSLPPKLGPRTLLDIMRRPHWALSSARRGVPAFSNLEPYRRHSNDYLPAKIAGRVPWARLKAYRQRWPGTLVVKGVLSAEDALRCRDLGVDGIVVSNHGGRQLDACPSSLAVLPAVRQAVGPDFPLILDSGLRSGLDVARGIAAGADFALLGRTFMYGVAALGPAGADHVMRMLEDELNNAMQMLCCPDIAGLRHWQG</sequence>
<feature type="binding site" evidence="7">
    <location>
        <position position="113"/>
    </location>
    <ligand>
        <name>FMN</name>
        <dbReference type="ChEBI" id="CHEBI:58210"/>
    </ligand>
</feature>
<feature type="binding site" evidence="7">
    <location>
        <begin position="307"/>
        <end position="311"/>
    </location>
    <ligand>
        <name>FMN</name>
        <dbReference type="ChEBI" id="CHEBI:58210"/>
    </ligand>
</feature>
<evidence type="ECO:0000256" key="4">
    <source>
        <dbReference type="ARBA" id="ARBA00023002"/>
    </source>
</evidence>
<feature type="binding site" evidence="7">
    <location>
        <position position="274"/>
    </location>
    <ligand>
        <name>FMN</name>
        <dbReference type="ChEBI" id="CHEBI:58210"/>
    </ligand>
</feature>
<dbReference type="InterPro" id="IPR008259">
    <property type="entry name" value="FMN_hydac_DH_AS"/>
</dbReference>
<evidence type="ECO:0000256" key="3">
    <source>
        <dbReference type="ARBA" id="ARBA00022643"/>
    </source>
</evidence>
<evidence type="ECO:0000256" key="5">
    <source>
        <dbReference type="ARBA" id="ARBA00024042"/>
    </source>
</evidence>
<feature type="binding site" evidence="7">
    <location>
        <position position="162"/>
    </location>
    <ligand>
        <name>FMN</name>
        <dbReference type="ChEBI" id="CHEBI:58210"/>
    </ligand>
</feature>
<feature type="binding site" evidence="7">
    <location>
        <position position="134"/>
    </location>
    <ligand>
        <name>FMN</name>
        <dbReference type="ChEBI" id="CHEBI:58210"/>
    </ligand>
</feature>
<dbReference type="AlphaFoldDB" id="A0A1A9EVL4"/>
<proteinExistence type="inferred from homology"/>
<evidence type="ECO:0000313" key="10">
    <source>
        <dbReference type="Proteomes" id="UP000078070"/>
    </source>
</evidence>
<dbReference type="Pfam" id="PF01070">
    <property type="entry name" value="FMN_dh"/>
    <property type="match status" value="1"/>
</dbReference>
<feature type="binding site" evidence="7">
    <location>
        <position position="279"/>
    </location>
    <ligand>
        <name>glyoxylate</name>
        <dbReference type="ChEBI" id="CHEBI:36655"/>
    </ligand>
</feature>
<feature type="binding site" evidence="7">
    <location>
        <position position="136"/>
    </location>
    <ligand>
        <name>glyoxylate</name>
        <dbReference type="ChEBI" id="CHEBI:36655"/>
    </ligand>
</feature>
<feature type="binding site" evidence="7">
    <location>
        <begin position="330"/>
        <end position="331"/>
    </location>
    <ligand>
        <name>FMN</name>
        <dbReference type="ChEBI" id="CHEBI:58210"/>
    </ligand>
</feature>
<dbReference type="PANTHER" id="PTHR10578">
    <property type="entry name" value="S -2-HYDROXY-ACID OXIDASE-RELATED"/>
    <property type="match status" value="1"/>
</dbReference>
<feature type="binding site" evidence="7">
    <location>
        <position position="31"/>
    </location>
    <ligand>
        <name>glyoxylate</name>
        <dbReference type="ChEBI" id="CHEBI:36655"/>
    </ligand>
</feature>
<evidence type="ECO:0000256" key="7">
    <source>
        <dbReference type="PIRSR" id="PIRSR000138-2"/>
    </source>
</evidence>
<dbReference type="PIRSF" id="PIRSF000138">
    <property type="entry name" value="Al-hdrx_acd_dh"/>
    <property type="match status" value="1"/>
</dbReference>
<keyword evidence="10" id="KW-1185">Reference proteome</keyword>
<dbReference type="KEGG" id="mars:A8C75_04845"/>
<feature type="binding site" evidence="7">
    <location>
        <position position="171"/>
    </location>
    <ligand>
        <name>glyoxylate</name>
        <dbReference type="ChEBI" id="CHEBI:36655"/>
    </ligand>
</feature>
<comment type="similarity">
    <text evidence="5">Belongs to the FMN-dependent alpha-hydroxy acid dehydrogenase family.</text>
</comment>
<evidence type="ECO:0000256" key="1">
    <source>
        <dbReference type="ARBA" id="ARBA00001917"/>
    </source>
</evidence>
<accession>A0A1A9EVL4</accession>
<dbReference type="STRING" id="1821621.A8C75_04845"/>
<feature type="domain" description="FMN hydroxy acid dehydrogenase" evidence="8">
    <location>
        <begin position="5"/>
        <end position="376"/>
    </location>
</feature>
<gene>
    <name evidence="9" type="ORF">A8C75_04845</name>
</gene>
<keyword evidence="2 7" id="KW-0285">Flavoprotein</keyword>
<comment type="cofactor">
    <cofactor evidence="1">
        <name>FMN</name>
        <dbReference type="ChEBI" id="CHEBI:58210"/>
    </cofactor>
</comment>
<evidence type="ECO:0000256" key="2">
    <source>
        <dbReference type="ARBA" id="ARBA00022630"/>
    </source>
</evidence>
<dbReference type="Proteomes" id="UP000078070">
    <property type="component" value="Chromosome"/>
</dbReference>
<evidence type="ECO:0000259" key="8">
    <source>
        <dbReference type="PROSITE" id="PS51349"/>
    </source>
</evidence>
<dbReference type="GO" id="GO:0010181">
    <property type="term" value="F:FMN binding"/>
    <property type="evidence" value="ECO:0007669"/>
    <property type="project" value="InterPro"/>
</dbReference>
<dbReference type="InterPro" id="IPR037396">
    <property type="entry name" value="FMN_HAD"/>
</dbReference>
<dbReference type="InterPro" id="IPR013785">
    <property type="entry name" value="Aldolase_TIM"/>
</dbReference>
<protein>
    <recommendedName>
        <fullName evidence="8">FMN hydroxy acid dehydrogenase domain-containing protein</fullName>
    </recommendedName>
</protein>
<dbReference type="PROSITE" id="PS00557">
    <property type="entry name" value="FMN_HYDROXY_ACID_DH_1"/>
    <property type="match status" value="1"/>
</dbReference>
<dbReference type="RefSeq" id="WP_067378898.1">
    <property type="nucleotide sequence ID" value="NZ_CP015839.1"/>
</dbReference>
<evidence type="ECO:0000256" key="6">
    <source>
        <dbReference type="PIRSR" id="PIRSR000138-1"/>
    </source>
</evidence>
<dbReference type="CDD" id="cd02809">
    <property type="entry name" value="alpha_hydroxyacid_oxid_FMN"/>
    <property type="match status" value="1"/>
</dbReference>
<feature type="binding site" evidence="7">
    <location>
        <position position="252"/>
    </location>
    <ligand>
        <name>FMN</name>
        <dbReference type="ChEBI" id="CHEBI:58210"/>
    </ligand>
</feature>
<dbReference type="PANTHER" id="PTHR10578:SF107">
    <property type="entry name" value="2-HYDROXYACID OXIDASE 1"/>
    <property type="match status" value="1"/>
</dbReference>